<sequence length="384" mass="43439">MGKTNNKKMSKIKQFIPILFFMLIGAMCGVLIVEFIENMDTAGKSIGQMILSAALLFIGMYVAIFLQIIIHEAGHLIFGIMTGYRFSSFRIGSLMWVREGDKIKFSRLSIAGTGGQCLLIPPDMKDGKYPYILYNLGGAMINFLSALIFAGLAFLSRDTGIVFPLFMMLAVIGVVFAFMNGIPLKLGTVNNDGHNIISLGKDKEALRSFWIQMKANGLIASGHRLKDMPDEWFEMPSQEAMKNSMTSVMGVLACNRLMDEMKFEEAEQAYEKLLHMDTGIIGLHRNLMVVDLIYCELIGENRQDRLDDMLDQEQKKFMKVMKKFPSVLRTECVYALLAEKDDAKASQIKARFEKMAKNYPYPSEIDGERELITYAYNLEKSEKF</sequence>
<organism evidence="2 3">
    <name type="scientific">Mobilitalea sibirica</name>
    <dbReference type="NCBI Taxonomy" id="1462919"/>
    <lineage>
        <taxon>Bacteria</taxon>
        <taxon>Bacillati</taxon>
        <taxon>Bacillota</taxon>
        <taxon>Clostridia</taxon>
        <taxon>Lachnospirales</taxon>
        <taxon>Lachnospiraceae</taxon>
        <taxon>Mobilitalea</taxon>
    </lineage>
</organism>
<feature type="transmembrane region" description="Helical" evidence="1">
    <location>
        <begin position="132"/>
        <end position="155"/>
    </location>
</feature>
<gene>
    <name evidence="2" type="ORF">I5677_02445</name>
</gene>
<evidence type="ECO:0000313" key="3">
    <source>
        <dbReference type="Proteomes" id="UP000623269"/>
    </source>
</evidence>
<feature type="transmembrane region" description="Helical" evidence="1">
    <location>
        <begin position="161"/>
        <end position="179"/>
    </location>
</feature>
<dbReference type="EMBL" id="JAEAGR010000002">
    <property type="protein sequence ID" value="MBH1939752.1"/>
    <property type="molecule type" value="Genomic_DNA"/>
</dbReference>
<keyword evidence="1" id="KW-0812">Transmembrane</keyword>
<protein>
    <submittedName>
        <fullName evidence="2">M50 family metallopeptidase</fullName>
    </submittedName>
</protein>
<dbReference type="RefSeq" id="WP_197659984.1">
    <property type="nucleotide sequence ID" value="NZ_JAEAGR010000002.1"/>
</dbReference>
<dbReference type="Proteomes" id="UP000623269">
    <property type="component" value="Unassembled WGS sequence"/>
</dbReference>
<keyword evidence="3" id="KW-1185">Reference proteome</keyword>
<dbReference type="CDD" id="cd05709">
    <property type="entry name" value="S2P-M50"/>
    <property type="match status" value="1"/>
</dbReference>
<dbReference type="AlphaFoldDB" id="A0A8J7H0S0"/>
<comment type="caution">
    <text evidence="2">The sequence shown here is derived from an EMBL/GenBank/DDBJ whole genome shotgun (WGS) entry which is preliminary data.</text>
</comment>
<keyword evidence="1" id="KW-1133">Transmembrane helix</keyword>
<name>A0A8J7H0S0_9FIRM</name>
<keyword evidence="1" id="KW-0472">Membrane</keyword>
<proteinExistence type="predicted"/>
<evidence type="ECO:0000313" key="2">
    <source>
        <dbReference type="EMBL" id="MBH1939752.1"/>
    </source>
</evidence>
<accession>A0A8J7H0S0</accession>
<evidence type="ECO:0000256" key="1">
    <source>
        <dbReference type="SAM" id="Phobius"/>
    </source>
</evidence>
<feature type="transmembrane region" description="Helical" evidence="1">
    <location>
        <begin position="48"/>
        <end position="70"/>
    </location>
</feature>
<feature type="transmembrane region" description="Helical" evidence="1">
    <location>
        <begin position="15"/>
        <end position="36"/>
    </location>
</feature>
<reference evidence="2" key="1">
    <citation type="submission" date="2020-12" db="EMBL/GenBank/DDBJ databases">
        <title>M. sibirica DSM 26468T genome.</title>
        <authorList>
            <person name="Thieme N."/>
            <person name="Rettenmaier R."/>
            <person name="Zverlov V."/>
            <person name="Liebl W."/>
        </authorList>
    </citation>
    <scope>NUCLEOTIDE SEQUENCE</scope>
    <source>
        <strain evidence="2">DSM 26468</strain>
    </source>
</reference>